<proteinExistence type="predicted"/>
<gene>
    <name evidence="1" type="ORF">MWN34_11160</name>
</gene>
<accession>A0ABT0DBZ1</accession>
<dbReference type="Proteomes" id="UP001203284">
    <property type="component" value="Unassembled WGS sequence"/>
</dbReference>
<protein>
    <recommendedName>
        <fullName evidence="3">DUF2066 domain-containing protein</fullName>
    </recommendedName>
</protein>
<evidence type="ECO:0000313" key="1">
    <source>
        <dbReference type="EMBL" id="MCK0197473.1"/>
    </source>
</evidence>
<comment type="caution">
    <text evidence="1">The sequence shown here is derived from an EMBL/GenBank/DDBJ whole genome shotgun (WGS) entry which is preliminary data.</text>
</comment>
<reference evidence="1 2" key="1">
    <citation type="submission" date="2022-04" db="EMBL/GenBank/DDBJ databases">
        <authorList>
            <person name="Grouzdev D.S."/>
            <person name="Pantiukh K.S."/>
            <person name="Krutkina M.S."/>
        </authorList>
    </citation>
    <scope>NUCLEOTIDE SEQUENCE [LARGE SCALE GENOMIC DNA]</scope>
    <source>
        <strain evidence="1 2">6x-1</strain>
    </source>
</reference>
<evidence type="ECO:0008006" key="3">
    <source>
        <dbReference type="Google" id="ProtNLM"/>
    </source>
</evidence>
<evidence type="ECO:0000313" key="2">
    <source>
        <dbReference type="Proteomes" id="UP001203284"/>
    </source>
</evidence>
<sequence length="317" mass="33935">MRHYWIGLFVAAFAFLAQTGISRADGPVFPGDGNTGLVPPAGMVEVTDGPTGVENRAAKSAILVADIPLPAFDEVKENFSDEMLAKQGITIAQHVDVDLPNGAKGWLLKGSQNVGPVTLRKWLMLVRGEKGAALVTAQFPQLAADIYPDSVVETALRSVVFRDPPSDLERLSRLPFTLSLPDGYRVVKVFGAKTVLATKGPSDDVGASSQPYFIVSIAQGDIREEDRESLSKRSIAGVPGVKDLHVDRGGPLRINGSPGVEMVASAVNIRNEAPMKVAQWISFGRTSFIRMVGVAPADGFDASFAELRQARDGVQLR</sequence>
<keyword evidence="2" id="KW-1185">Reference proteome</keyword>
<dbReference type="EMBL" id="JALKCH010000006">
    <property type="protein sequence ID" value="MCK0197473.1"/>
    <property type="molecule type" value="Genomic_DNA"/>
</dbReference>
<dbReference type="RefSeq" id="WP_247029244.1">
    <property type="nucleotide sequence ID" value="NZ_JALKCH010000006.1"/>
</dbReference>
<name>A0ABT0DBZ1_9HYPH</name>
<organism evidence="1 2">
    <name type="scientific">Ancylobacter crimeensis</name>
    <dbReference type="NCBI Taxonomy" id="2579147"/>
    <lineage>
        <taxon>Bacteria</taxon>
        <taxon>Pseudomonadati</taxon>
        <taxon>Pseudomonadota</taxon>
        <taxon>Alphaproteobacteria</taxon>
        <taxon>Hyphomicrobiales</taxon>
        <taxon>Xanthobacteraceae</taxon>
        <taxon>Ancylobacter</taxon>
    </lineage>
</organism>